<feature type="domain" description="LytR/CpsA/Psr regulator C-terminal" evidence="5">
    <location>
        <begin position="464"/>
        <end position="547"/>
    </location>
</feature>
<accession>A0ABP6RXE7</accession>
<gene>
    <name evidence="6" type="ORF">GCM10020366_51170</name>
</gene>
<evidence type="ECO:0000259" key="5">
    <source>
        <dbReference type="Pfam" id="PF13399"/>
    </source>
</evidence>
<feature type="compositionally biased region" description="Low complexity" evidence="2">
    <location>
        <begin position="38"/>
        <end position="49"/>
    </location>
</feature>
<dbReference type="NCBIfam" id="TIGR00350">
    <property type="entry name" value="lytR_cpsA_psr"/>
    <property type="match status" value="1"/>
</dbReference>
<feature type="domain" description="Cell envelope-related transcriptional attenuator" evidence="4">
    <location>
        <begin position="192"/>
        <end position="363"/>
    </location>
</feature>
<keyword evidence="3" id="KW-0812">Transmembrane</keyword>
<evidence type="ECO:0000256" key="1">
    <source>
        <dbReference type="ARBA" id="ARBA00006068"/>
    </source>
</evidence>
<comment type="caution">
    <text evidence="6">The sequence shown here is derived from an EMBL/GenBank/DDBJ whole genome shotgun (WGS) entry which is preliminary data.</text>
</comment>
<dbReference type="Gene3D" id="3.30.70.2390">
    <property type="match status" value="1"/>
</dbReference>
<keyword evidence="3" id="KW-1133">Transmembrane helix</keyword>
<feature type="compositionally biased region" description="Pro residues" evidence="2">
    <location>
        <begin position="9"/>
        <end position="23"/>
    </location>
</feature>
<feature type="region of interest" description="Disordered" evidence="2">
    <location>
        <begin position="1"/>
        <end position="103"/>
    </location>
</feature>
<dbReference type="InterPro" id="IPR027381">
    <property type="entry name" value="LytR/CpsA/Psr_C"/>
</dbReference>
<dbReference type="PANTHER" id="PTHR33392:SF6">
    <property type="entry name" value="POLYISOPRENYL-TEICHOIC ACID--PEPTIDOGLYCAN TEICHOIC ACID TRANSFERASE TAGU"/>
    <property type="match status" value="1"/>
</dbReference>
<evidence type="ECO:0000313" key="6">
    <source>
        <dbReference type="EMBL" id="GAA3362598.1"/>
    </source>
</evidence>
<dbReference type="Pfam" id="PF03816">
    <property type="entry name" value="LytR_cpsA_psr"/>
    <property type="match status" value="1"/>
</dbReference>
<feature type="transmembrane region" description="Helical" evidence="3">
    <location>
        <begin position="108"/>
        <end position="129"/>
    </location>
</feature>
<proteinExistence type="inferred from homology"/>
<reference evidence="7" key="1">
    <citation type="journal article" date="2019" name="Int. J. Syst. Evol. Microbiol.">
        <title>The Global Catalogue of Microorganisms (GCM) 10K type strain sequencing project: providing services to taxonomists for standard genome sequencing and annotation.</title>
        <authorList>
            <consortium name="The Broad Institute Genomics Platform"/>
            <consortium name="The Broad Institute Genome Sequencing Center for Infectious Disease"/>
            <person name="Wu L."/>
            <person name="Ma J."/>
        </authorList>
    </citation>
    <scope>NUCLEOTIDE SEQUENCE [LARGE SCALE GENOMIC DNA]</scope>
    <source>
        <strain evidence="7">JCM 9687</strain>
    </source>
</reference>
<name>A0ABP6RXE7_9PSEU</name>
<sequence>MDDRSRRPGGPPGQPGRPVPPRGPKGGPAGGVPGRPRPGGAPAGRPVGGEPRRPAPADRPKPERTPPDRPARPARRPAGDGPRNPAAPPAPPPPDEHARPARRTGSHIGRTVAALLSVLVLGTTGYAWGTLRNLNNGLSGSDVIGSGLNSPDGATDVLLVGNDSRTDADGNPLPEEVLKELRTTDDEGGDLTDTMILVRIPNGGQRASAVSFPRDTMVQLGNGYGEQKLNSALGRAKSEARHRLEQDGVTDPKQLELQSKAEGQKFLIKTIEELSGASIDHYAEVNLLGFHDITTAVGGVDVCLLDDVDDSSYSGAVFKAGPQTISGADALAFVRQRHGLPRGDLDRVVRQQVFMSGLAGKMLSTGTLSNPSKLGDLMQALEKSVVLDQGWDVVDFAQQMSGIAGGDIDFQTIPIELVGESGAEDVEANPREVKQFVDNLLLPPAERAAKEQEAKAAEEQRSGTTVSVFNASGKTGLAADVLSSLSQEGFSQGGSSNADSMPTSLVYHAPGDEAAAQQVAESLGGLPLKESSNLGAGAVEVYLGADYAGPGTQNFAGRKQIRLDGGRQARPLPAQQNPNGPDGPINAGGVPCVN</sequence>
<evidence type="ECO:0000256" key="3">
    <source>
        <dbReference type="SAM" id="Phobius"/>
    </source>
</evidence>
<feature type="compositionally biased region" description="Basic and acidic residues" evidence="2">
    <location>
        <begin position="50"/>
        <end position="71"/>
    </location>
</feature>
<dbReference type="Gene3D" id="3.40.630.190">
    <property type="entry name" value="LCP protein"/>
    <property type="match status" value="1"/>
</dbReference>
<keyword evidence="7" id="KW-1185">Reference proteome</keyword>
<dbReference type="InterPro" id="IPR050922">
    <property type="entry name" value="LytR/CpsA/Psr_CW_biosynth"/>
</dbReference>
<organism evidence="6 7">
    <name type="scientific">Saccharopolyspora gregorii</name>
    <dbReference type="NCBI Taxonomy" id="33914"/>
    <lineage>
        <taxon>Bacteria</taxon>
        <taxon>Bacillati</taxon>
        <taxon>Actinomycetota</taxon>
        <taxon>Actinomycetes</taxon>
        <taxon>Pseudonocardiales</taxon>
        <taxon>Pseudonocardiaceae</taxon>
        <taxon>Saccharopolyspora</taxon>
    </lineage>
</organism>
<dbReference type="Proteomes" id="UP001500483">
    <property type="component" value="Unassembled WGS sequence"/>
</dbReference>
<evidence type="ECO:0000259" key="4">
    <source>
        <dbReference type="Pfam" id="PF03816"/>
    </source>
</evidence>
<evidence type="ECO:0000313" key="7">
    <source>
        <dbReference type="Proteomes" id="UP001500483"/>
    </source>
</evidence>
<protein>
    <submittedName>
        <fullName evidence="6">LCP family protein</fullName>
    </submittedName>
</protein>
<comment type="similarity">
    <text evidence="1">Belongs to the LytR/CpsA/Psr (LCP) family.</text>
</comment>
<keyword evidence="3" id="KW-0472">Membrane</keyword>
<feature type="compositionally biased region" description="Gly residues" evidence="2">
    <location>
        <begin position="24"/>
        <end position="33"/>
    </location>
</feature>
<evidence type="ECO:0000256" key="2">
    <source>
        <dbReference type="SAM" id="MobiDB-lite"/>
    </source>
</evidence>
<dbReference type="Pfam" id="PF13399">
    <property type="entry name" value="LytR_C"/>
    <property type="match status" value="1"/>
</dbReference>
<dbReference type="InterPro" id="IPR004474">
    <property type="entry name" value="LytR_CpsA_psr"/>
</dbReference>
<dbReference type="PANTHER" id="PTHR33392">
    <property type="entry name" value="POLYISOPRENYL-TEICHOIC ACID--PEPTIDOGLYCAN TEICHOIC ACID TRANSFERASE TAGU"/>
    <property type="match status" value="1"/>
</dbReference>
<feature type="region of interest" description="Disordered" evidence="2">
    <location>
        <begin position="564"/>
        <end position="594"/>
    </location>
</feature>
<dbReference type="EMBL" id="BAAAYK010000038">
    <property type="protein sequence ID" value="GAA3362598.1"/>
    <property type="molecule type" value="Genomic_DNA"/>
</dbReference>